<organism evidence="1 2">
    <name type="scientific">Alkalimonas amylolytica</name>
    <dbReference type="NCBI Taxonomy" id="152573"/>
    <lineage>
        <taxon>Bacteria</taxon>
        <taxon>Pseudomonadati</taxon>
        <taxon>Pseudomonadota</taxon>
        <taxon>Gammaproteobacteria</taxon>
        <taxon>Alkalimonas</taxon>
    </lineage>
</organism>
<evidence type="ECO:0000313" key="2">
    <source>
        <dbReference type="Proteomes" id="UP000198773"/>
    </source>
</evidence>
<gene>
    <name evidence="1" type="ORF">SAMN04488051_10376</name>
</gene>
<dbReference type="InterPro" id="IPR027961">
    <property type="entry name" value="DUF4442"/>
</dbReference>
<dbReference type="OrthoDB" id="9814774at2"/>
<dbReference type="SUPFAM" id="SSF54637">
    <property type="entry name" value="Thioesterase/thiol ester dehydrase-isomerase"/>
    <property type="match status" value="1"/>
</dbReference>
<dbReference type="Pfam" id="PF14539">
    <property type="entry name" value="DUF4442"/>
    <property type="match status" value="1"/>
</dbReference>
<keyword evidence="2" id="KW-1185">Reference proteome</keyword>
<dbReference type="RefSeq" id="WP_091341228.1">
    <property type="nucleotide sequence ID" value="NZ_FNRM01000003.1"/>
</dbReference>
<evidence type="ECO:0000313" key="1">
    <source>
        <dbReference type="EMBL" id="SEA40710.1"/>
    </source>
</evidence>
<protein>
    <submittedName>
        <fullName evidence="1">Acyl-coenzyme A thioesterase PaaI, contains HGG motif</fullName>
    </submittedName>
</protein>
<proteinExistence type="predicted"/>
<dbReference type="EMBL" id="FNRM01000003">
    <property type="protein sequence ID" value="SEA40710.1"/>
    <property type="molecule type" value="Genomic_DNA"/>
</dbReference>
<dbReference type="STRING" id="152573.SAMN04488051_10376"/>
<dbReference type="Gene3D" id="3.10.129.10">
    <property type="entry name" value="Hotdog Thioesterase"/>
    <property type="match status" value="1"/>
</dbReference>
<reference evidence="1 2" key="1">
    <citation type="submission" date="2016-10" db="EMBL/GenBank/DDBJ databases">
        <authorList>
            <person name="de Groot N.N."/>
        </authorList>
    </citation>
    <scope>NUCLEOTIDE SEQUENCE [LARGE SCALE GENOMIC DNA]</scope>
    <source>
        <strain evidence="1 2">CGMCC 1.3430</strain>
    </source>
</reference>
<name>A0A1H4AXV4_ALKAM</name>
<accession>A0A1H4AXV4</accession>
<dbReference type="Proteomes" id="UP000198773">
    <property type="component" value="Unassembled WGS sequence"/>
</dbReference>
<dbReference type="AlphaFoldDB" id="A0A1H4AXV4"/>
<dbReference type="InterPro" id="IPR029069">
    <property type="entry name" value="HotDog_dom_sf"/>
</dbReference>
<sequence>MQWAMKPGLMKRLLNLWPPFFFSGIKVETIRDDFCYVRVRLKSRPWTKNINQSQFGGSMFSMTDPIYPLMIMGALGSDYHVWDKKADIDFIAPGRGALTAEFWLSDAVLADIKAATEDGDKHFPEFLVHIKDQSGDIVCEVNRTVYVRKKRSAR</sequence>